<evidence type="ECO:0000313" key="2">
    <source>
        <dbReference type="EMBL" id="MFC4805664.1"/>
    </source>
</evidence>
<accession>A0ABV9QT45</accession>
<dbReference type="Proteomes" id="UP001595916">
    <property type="component" value="Unassembled WGS sequence"/>
</dbReference>
<name>A0ABV9QT45_9FIRM</name>
<sequence length="413" mass="49428">MTNTNLTKEEYNEEKNKIEDEILKCFDKVNNVETLSIALFVYRAVTKKKMYEDDLKFWTIKFKMCNHLFFMCLEYLKNSKRTLYVSFNDYCPIRNLFVLGYAILKHQNEYNEQFFKENKKELDEFYSYMEQISNTKGDLHSYQILNANLRKYIESKNISEDKIRENALSQFSGPYICKSVLQNNTSWKQILNDNLSVVPNDDIISVPIYKLKKYNKKFCGFIEIFEARKCSNPSDPESDLFFSYRTKDFIFISKKILYDTQSAIETFITWGQYENVIKYFFGTTINQKILRNYNLLMTYKVVDLLISNKYIVPMNNWQRILIPRVEISNYVEDRKRRNELGDIDILFYSENTQILYIVEYKNYQMLVSRLGDLGADISKVERENTSEKVKKRQRYISDNVEKYVEMLFGKNII</sequence>
<gene>
    <name evidence="2" type="ORF">ACFO4R_11380</name>
</gene>
<organism evidence="2 3">
    <name type="scientific">Filifactor villosus</name>
    <dbReference type="NCBI Taxonomy" id="29374"/>
    <lineage>
        <taxon>Bacteria</taxon>
        <taxon>Bacillati</taxon>
        <taxon>Bacillota</taxon>
        <taxon>Clostridia</taxon>
        <taxon>Peptostreptococcales</taxon>
        <taxon>Filifactoraceae</taxon>
        <taxon>Filifactor</taxon>
    </lineage>
</organism>
<keyword evidence="1" id="KW-0175">Coiled coil</keyword>
<dbReference type="RefSeq" id="WP_379789280.1">
    <property type="nucleotide sequence ID" value="NZ_JBHSHL010000056.1"/>
</dbReference>
<protein>
    <submittedName>
        <fullName evidence="2">Uncharacterized protein</fullName>
    </submittedName>
</protein>
<reference evidence="3" key="1">
    <citation type="journal article" date="2019" name="Int. J. Syst. Evol. Microbiol.">
        <title>The Global Catalogue of Microorganisms (GCM) 10K type strain sequencing project: providing services to taxonomists for standard genome sequencing and annotation.</title>
        <authorList>
            <consortium name="The Broad Institute Genomics Platform"/>
            <consortium name="The Broad Institute Genome Sequencing Center for Infectious Disease"/>
            <person name="Wu L."/>
            <person name="Ma J."/>
        </authorList>
    </citation>
    <scope>NUCLEOTIDE SEQUENCE [LARGE SCALE GENOMIC DNA]</scope>
    <source>
        <strain evidence="3">CCUG 46385</strain>
    </source>
</reference>
<evidence type="ECO:0000256" key="1">
    <source>
        <dbReference type="SAM" id="Coils"/>
    </source>
</evidence>
<feature type="coiled-coil region" evidence="1">
    <location>
        <begin position="1"/>
        <end position="28"/>
    </location>
</feature>
<proteinExistence type="predicted"/>
<comment type="caution">
    <text evidence="2">The sequence shown here is derived from an EMBL/GenBank/DDBJ whole genome shotgun (WGS) entry which is preliminary data.</text>
</comment>
<keyword evidence="3" id="KW-1185">Reference proteome</keyword>
<evidence type="ECO:0000313" key="3">
    <source>
        <dbReference type="Proteomes" id="UP001595916"/>
    </source>
</evidence>
<dbReference type="EMBL" id="JBHSHL010000056">
    <property type="protein sequence ID" value="MFC4805664.1"/>
    <property type="molecule type" value="Genomic_DNA"/>
</dbReference>